<evidence type="ECO:0000313" key="1">
    <source>
        <dbReference type="EMBL" id="OTF79420.1"/>
    </source>
</evidence>
<comment type="caution">
    <text evidence="1">The sequence shown here is derived from an EMBL/GenBank/DDBJ whole genome shotgun (WGS) entry which is preliminary data.</text>
</comment>
<dbReference type="AlphaFoldDB" id="A0A1Y3BES7"/>
<evidence type="ECO:0000313" key="2">
    <source>
        <dbReference type="Proteomes" id="UP000194236"/>
    </source>
</evidence>
<accession>A0A1Y3BES7</accession>
<proteinExistence type="predicted"/>
<dbReference type="EMBL" id="MUJZ01023187">
    <property type="protein sequence ID" value="OTF79420.1"/>
    <property type="molecule type" value="Genomic_DNA"/>
</dbReference>
<protein>
    <submittedName>
        <fullName evidence="1">Uncharacterized protein</fullName>
    </submittedName>
</protein>
<keyword evidence="2" id="KW-1185">Reference proteome</keyword>
<dbReference type="Proteomes" id="UP000194236">
    <property type="component" value="Unassembled WGS sequence"/>
</dbReference>
<reference evidence="1 2" key="1">
    <citation type="submission" date="2017-03" db="EMBL/GenBank/DDBJ databases">
        <title>Genome Survey of Euroglyphus maynei.</title>
        <authorList>
            <person name="Arlian L.G."/>
            <person name="Morgan M.S."/>
            <person name="Rider S.D."/>
        </authorList>
    </citation>
    <scope>NUCLEOTIDE SEQUENCE [LARGE SCALE GENOMIC DNA]</scope>
    <source>
        <strain evidence="1">Arlian Lab</strain>
        <tissue evidence="1">Whole body</tissue>
    </source>
</reference>
<organism evidence="1 2">
    <name type="scientific">Euroglyphus maynei</name>
    <name type="common">Mayne's house dust mite</name>
    <dbReference type="NCBI Taxonomy" id="6958"/>
    <lineage>
        <taxon>Eukaryota</taxon>
        <taxon>Metazoa</taxon>
        <taxon>Ecdysozoa</taxon>
        <taxon>Arthropoda</taxon>
        <taxon>Chelicerata</taxon>
        <taxon>Arachnida</taxon>
        <taxon>Acari</taxon>
        <taxon>Acariformes</taxon>
        <taxon>Sarcoptiformes</taxon>
        <taxon>Astigmata</taxon>
        <taxon>Psoroptidia</taxon>
        <taxon>Analgoidea</taxon>
        <taxon>Pyroglyphidae</taxon>
        <taxon>Pyroglyphinae</taxon>
        <taxon>Euroglyphus</taxon>
    </lineage>
</organism>
<gene>
    <name evidence="1" type="ORF">BLA29_015547</name>
</gene>
<name>A0A1Y3BES7_EURMA</name>
<sequence length="41" mass="4406">MPSIAVLPISIWPTTTARRPAPPRRTLAAYSTPICRPGAMS</sequence>